<name>A0AAU6SDG9_9MICO</name>
<organism evidence="1">
    <name type="scientific">Microbacterium sp. LWS13-1.2</name>
    <dbReference type="NCBI Taxonomy" id="3135264"/>
    <lineage>
        <taxon>Bacteria</taxon>
        <taxon>Bacillati</taxon>
        <taxon>Actinomycetota</taxon>
        <taxon>Actinomycetes</taxon>
        <taxon>Micrococcales</taxon>
        <taxon>Microbacteriaceae</taxon>
        <taxon>Microbacterium</taxon>
    </lineage>
</organism>
<dbReference type="Gene3D" id="1.10.1220.10">
    <property type="entry name" value="Met repressor-like"/>
    <property type="match status" value="1"/>
</dbReference>
<dbReference type="RefSeq" id="WP_349425806.1">
    <property type="nucleotide sequence ID" value="NZ_CP151632.1"/>
</dbReference>
<gene>
    <name evidence="1" type="ORF">MRBLWS13_002625</name>
</gene>
<dbReference type="SUPFAM" id="SSF47598">
    <property type="entry name" value="Ribbon-helix-helix"/>
    <property type="match status" value="1"/>
</dbReference>
<accession>A0AAU6SDG9</accession>
<dbReference type="InterPro" id="IPR013321">
    <property type="entry name" value="Arc_rbn_hlx_hlx"/>
</dbReference>
<proteinExistence type="predicted"/>
<dbReference type="InterPro" id="IPR008651">
    <property type="entry name" value="Uncharacterised_HicB"/>
</dbReference>
<dbReference type="GO" id="GO:0006355">
    <property type="term" value="P:regulation of DNA-templated transcription"/>
    <property type="evidence" value="ECO:0007669"/>
    <property type="project" value="InterPro"/>
</dbReference>
<dbReference type="Pfam" id="PF05534">
    <property type="entry name" value="HicB"/>
    <property type="match status" value="1"/>
</dbReference>
<evidence type="ECO:0000313" key="1">
    <source>
        <dbReference type="EMBL" id="WZO34953.1"/>
    </source>
</evidence>
<sequence>MQITPHVEELQRQLAAVASAGGAETAEIAERLAAALEPAARLAILEALSEAAGEVTRQLAPGSVDVRLRGREVDFIVSRPEAETAVETAVAGSGPIALSTGATAGPADDADDATARTTLRLPDSLKTRAEAAAAAEGVSLNAWLVRAVMTSLDPAPGALVHASSSYTGWVR</sequence>
<dbReference type="AlphaFoldDB" id="A0AAU6SDG9"/>
<dbReference type="InterPro" id="IPR010985">
    <property type="entry name" value="Ribbon_hlx_hlx"/>
</dbReference>
<dbReference type="EMBL" id="CP151632">
    <property type="protein sequence ID" value="WZO34953.1"/>
    <property type="molecule type" value="Genomic_DNA"/>
</dbReference>
<protein>
    <submittedName>
        <fullName evidence="1">Toxin-antitoxin system HicB family antitoxin</fullName>
    </submittedName>
</protein>
<reference evidence="1" key="1">
    <citation type="submission" date="2024-04" db="EMBL/GenBank/DDBJ databases">
        <authorList>
            <person name="Roder T."/>
            <person name="Oberhansli S."/>
            <person name="Kreuzer M."/>
        </authorList>
    </citation>
    <scope>NUCLEOTIDE SEQUENCE</scope>
    <source>
        <strain evidence="1">LWS13-1.2</strain>
    </source>
</reference>